<dbReference type="Pfam" id="PF06114">
    <property type="entry name" value="Peptidase_M78"/>
    <property type="match status" value="1"/>
</dbReference>
<name>A0AAW7ZCX9_9FIRM</name>
<dbReference type="RefSeq" id="WP_304542245.1">
    <property type="nucleotide sequence ID" value="NZ_JARPTC010000010.1"/>
</dbReference>
<keyword evidence="4" id="KW-1185">Reference proteome</keyword>
<dbReference type="Proteomes" id="UP001172911">
    <property type="component" value="Unassembled WGS sequence"/>
</dbReference>
<evidence type="ECO:0000256" key="1">
    <source>
        <dbReference type="ARBA" id="ARBA00007227"/>
    </source>
</evidence>
<reference evidence="3" key="1">
    <citation type="journal article" date="2023" name="J. Hazard. Mater.">
        <title>Anaerobic biodegradation of pyrene and benzo[a]pyrene by a new sulfate-reducing Desulforamulus aquiferis strain DSA.</title>
        <authorList>
            <person name="Zhang Z."/>
            <person name="Sun J."/>
            <person name="Gong X."/>
            <person name="Wang C."/>
            <person name="Wang H."/>
        </authorList>
    </citation>
    <scope>NUCLEOTIDE SEQUENCE</scope>
    <source>
        <strain evidence="3">DSA</strain>
    </source>
</reference>
<dbReference type="EMBL" id="JARPTC010000010">
    <property type="protein sequence ID" value="MDO7787104.1"/>
    <property type="molecule type" value="Genomic_DNA"/>
</dbReference>
<accession>A0AAW7ZCX9</accession>
<gene>
    <name evidence="3" type="ORF">P6N53_07730</name>
</gene>
<reference evidence="3" key="2">
    <citation type="submission" date="2023-03" db="EMBL/GenBank/DDBJ databases">
        <authorList>
            <person name="Zhang Z."/>
        </authorList>
    </citation>
    <scope>NUCLEOTIDE SEQUENCE</scope>
    <source>
        <strain evidence="3">DSA</strain>
    </source>
</reference>
<dbReference type="PANTHER" id="PTHR43236">
    <property type="entry name" value="ANTITOXIN HIGA1"/>
    <property type="match status" value="1"/>
</dbReference>
<proteinExistence type="inferred from homology"/>
<dbReference type="InterPro" id="IPR010982">
    <property type="entry name" value="Lambda_DNA-bd_dom_sf"/>
</dbReference>
<comment type="caution">
    <text evidence="3">The sequence shown here is derived from an EMBL/GenBank/DDBJ whole genome shotgun (WGS) entry which is preliminary data.</text>
</comment>
<dbReference type="GO" id="GO:0003677">
    <property type="term" value="F:DNA binding"/>
    <property type="evidence" value="ECO:0007669"/>
    <property type="project" value="InterPro"/>
</dbReference>
<dbReference type="AlphaFoldDB" id="A0AAW7ZCX9"/>
<evidence type="ECO:0000313" key="3">
    <source>
        <dbReference type="EMBL" id="MDO7787104.1"/>
    </source>
</evidence>
<dbReference type="Pfam" id="PF01381">
    <property type="entry name" value="HTH_3"/>
    <property type="match status" value="1"/>
</dbReference>
<dbReference type="InterPro" id="IPR052345">
    <property type="entry name" value="Rad_response_metalloprotease"/>
</dbReference>
<dbReference type="CDD" id="cd00093">
    <property type="entry name" value="HTH_XRE"/>
    <property type="match status" value="1"/>
</dbReference>
<feature type="domain" description="HTH cro/C1-type" evidence="2">
    <location>
        <begin position="19"/>
        <end position="73"/>
    </location>
</feature>
<dbReference type="Gene3D" id="1.10.10.2910">
    <property type="match status" value="1"/>
</dbReference>
<evidence type="ECO:0000313" key="4">
    <source>
        <dbReference type="Proteomes" id="UP001172911"/>
    </source>
</evidence>
<comment type="similarity">
    <text evidence="1">Belongs to the short-chain fatty acyl-CoA assimilation regulator (ScfR) family.</text>
</comment>
<dbReference type="InterPro" id="IPR010359">
    <property type="entry name" value="IrrE_HExxH"/>
</dbReference>
<sequence length="385" mass="44739">MKGKVADLGINKKIVPARVREARVSRGYSLADLSELLGVTSQAISQYELGTSTPSMAVLMKMVDTLKFPLNFFLKPKENINHNYVNSAVYFRSMKSTPKKLKDAYKYRIQWADEIHHYLKKYINFPEIDIPQFDAVNEIDFTFIEDVALNLREYWGVTKVPIDNVVELLQDKGFIICRLVFGNKKVDAFSQHYNNVPYIILGSEKSAARSRFDLAHELGHLIFHSHIDEESIVKKEILDRIEDEADYFAGAFLLPSDSFSQEVMSTSLEHFVFLKRKWKVSISAMIKRCEKLSLLTDNQIRYLNAQMTKKQYWRNEPLDDAIPFELPYLFKQAFELLIENNIVTPDEILNELSYKKEEIDSLCFLPKSLLERKQRAQKLTLINDN</sequence>
<dbReference type="SUPFAM" id="SSF47413">
    <property type="entry name" value="lambda repressor-like DNA-binding domains"/>
    <property type="match status" value="1"/>
</dbReference>
<dbReference type="InterPro" id="IPR001387">
    <property type="entry name" value="Cro/C1-type_HTH"/>
</dbReference>
<dbReference type="Gene3D" id="1.10.260.40">
    <property type="entry name" value="lambda repressor-like DNA-binding domains"/>
    <property type="match status" value="1"/>
</dbReference>
<protein>
    <submittedName>
        <fullName evidence="3">XRE family transcriptional regulator</fullName>
    </submittedName>
</protein>
<dbReference type="PANTHER" id="PTHR43236:SF1">
    <property type="entry name" value="BLL7220 PROTEIN"/>
    <property type="match status" value="1"/>
</dbReference>
<dbReference type="SMART" id="SM00530">
    <property type="entry name" value="HTH_XRE"/>
    <property type="match status" value="1"/>
</dbReference>
<dbReference type="PROSITE" id="PS50943">
    <property type="entry name" value="HTH_CROC1"/>
    <property type="match status" value="1"/>
</dbReference>
<evidence type="ECO:0000259" key="2">
    <source>
        <dbReference type="PROSITE" id="PS50943"/>
    </source>
</evidence>
<organism evidence="3 4">
    <name type="scientific">Desulforamulus aquiferis</name>
    <dbReference type="NCBI Taxonomy" id="1397668"/>
    <lineage>
        <taxon>Bacteria</taxon>
        <taxon>Bacillati</taxon>
        <taxon>Bacillota</taxon>
        <taxon>Clostridia</taxon>
        <taxon>Eubacteriales</taxon>
        <taxon>Peptococcaceae</taxon>
        <taxon>Desulforamulus</taxon>
    </lineage>
</organism>